<gene>
    <name evidence="1" type="ORF">HZI73_26105</name>
</gene>
<evidence type="ECO:0000313" key="1">
    <source>
        <dbReference type="EMBL" id="QUI25888.1"/>
    </source>
</evidence>
<name>A0A8J8SJS7_9FIRM</name>
<proteinExistence type="predicted"/>
<dbReference type="KEGG" id="vpy:HZI73_26105"/>
<accession>A0A8J8SJS7</accession>
<sequence>MNSLIADKYKNVNFSDEQVAMVTETILTNDETKPILILINKHSTLIDENNKGISRKDLWENSGLLQYTFETVLHILLGATLIYQVKKGRGGKVFYQLTYRGGQVLEYMLLNNLI</sequence>
<dbReference type="RefSeq" id="WP_212698997.1">
    <property type="nucleotide sequence ID" value="NZ_CP058650.1"/>
</dbReference>
<evidence type="ECO:0000313" key="2">
    <source>
        <dbReference type="Proteomes" id="UP000683246"/>
    </source>
</evidence>
<protein>
    <submittedName>
        <fullName evidence="1">Uncharacterized protein</fullName>
    </submittedName>
</protein>
<dbReference type="EMBL" id="CP058650">
    <property type="protein sequence ID" value="QUI25888.1"/>
    <property type="molecule type" value="Genomic_DNA"/>
</dbReference>
<keyword evidence="2" id="KW-1185">Reference proteome</keyword>
<geneLocation type="plasmid" evidence="1 2">
    <name>pVpro</name>
</geneLocation>
<organism evidence="1 2">
    <name type="scientific">Vallitalea pronyensis</name>
    <dbReference type="NCBI Taxonomy" id="1348613"/>
    <lineage>
        <taxon>Bacteria</taxon>
        <taxon>Bacillati</taxon>
        <taxon>Bacillota</taxon>
        <taxon>Clostridia</taxon>
        <taxon>Lachnospirales</taxon>
        <taxon>Vallitaleaceae</taxon>
        <taxon>Vallitalea</taxon>
    </lineage>
</organism>
<dbReference type="AlphaFoldDB" id="A0A8J8SJS7"/>
<keyword evidence="1" id="KW-0614">Plasmid</keyword>
<dbReference type="Proteomes" id="UP000683246">
    <property type="component" value="Plasmid pVpro"/>
</dbReference>
<reference evidence="1" key="1">
    <citation type="submission" date="2020-07" db="EMBL/GenBank/DDBJ databases">
        <title>Vallitalea pronyensis genome.</title>
        <authorList>
            <person name="Postec A."/>
        </authorList>
    </citation>
    <scope>NUCLEOTIDE SEQUENCE</scope>
    <source>
        <strain evidence="1">FatNI3</strain>
        <plasmid evidence="1">pVpro</plasmid>
    </source>
</reference>